<reference evidence="4 5" key="1">
    <citation type="journal article" date="2015" name="Fungal Genet. Biol.">
        <title>Evolution of novel wood decay mechanisms in Agaricales revealed by the genome sequences of Fistulina hepatica and Cylindrobasidium torrendii.</title>
        <authorList>
            <person name="Floudas D."/>
            <person name="Held B.W."/>
            <person name="Riley R."/>
            <person name="Nagy L.G."/>
            <person name="Koehler G."/>
            <person name="Ransdell A.S."/>
            <person name="Younus H."/>
            <person name="Chow J."/>
            <person name="Chiniquy J."/>
            <person name="Lipzen A."/>
            <person name="Tritt A."/>
            <person name="Sun H."/>
            <person name="Haridas S."/>
            <person name="LaButti K."/>
            <person name="Ohm R.A."/>
            <person name="Kues U."/>
            <person name="Blanchette R.A."/>
            <person name="Grigoriev I.V."/>
            <person name="Minto R.E."/>
            <person name="Hibbett D.S."/>
        </authorList>
    </citation>
    <scope>NUCLEOTIDE SEQUENCE [LARGE SCALE GENOMIC DNA]</scope>
    <source>
        <strain evidence="4 5">ATCC 64428</strain>
    </source>
</reference>
<evidence type="ECO:0000313" key="5">
    <source>
        <dbReference type="Proteomes" id="UP000054144"/>
    </source>
</evidence>
<feature type="region of interest" description="Disordered" evidence="1">
    <location>
        <begin position="461"/>
        <end position="504"/>
    </location>
</feature>
<keyword evidence="2" id="KW-0472">Membrane</keyword>
<feature type="compositionally biased region" description="Polar residues" evidence="1">
    <location>
        <begin position="20"/>
        <end position="29"/>
    </location>
</feature>
<gene>
    <name evidence="4" type="ORF">FISHEDRAFT_56268</name>
</gene>
<feature type="transmembrane region" description="Helical" evidence="2">
    <location>
        <begin position="350"/>
        <end position="369"/>
    </location>
</feature>
<dbReference type="AlphaFoldDB" id="A0A0D7AL57"/>
<keyword evidence="5" id="KW-1185">Reference proteome</keyword>
<evidence type="ECO:0000259" key="3">
    <source>
        <dbReference type="Pfam" id="PF20151"/>
    </source>
</evidence>
<dbReference type="InterPro" id="IPR045340">
    <property type="entry name" value="DUF6533"/>
</dbReference>
<feature type="transmembrane region" description="Helical" evidence="2">
    <location>
        <begin position="265"/>
        <end position="285"/>
    </location>
</feature>
<proteinExistence type="predicted"/>
<dbReference type="OrthoDB" id="2686513at2759"/>
<accession>A0A0D7AL57</accession>
<dbReference type="Pfam" id="PF20151">
    <property type="entry name" value="DUF6533"/>
    <property type="match status" value="1"/>
</dbReference>
<feature type="transmembrane region" description="Helical" evidence="2">
    <location>
        <begin position="238"/>
        <end position="259"/>
    </location>
</feature>
<sequence length="504" mass="56085">MPIRTEPEVAVRPGGHRNSVRSTSIEGCSQPTKRVEVAVAQAAKHVSKEFRKKSTTETGNLVIKSGAPENYSRKNGVQSVWQGPAGAFCEVFEERLGAPLFFECPPSMRRLHGQQCKDIGAGAYLYLGTDIAFRRIQAYSQLCSLTFLMYDHVLTLDEEVRYMWQRHKTFSTYCFLFNRYLALLVNISVSVLVFLSFNDQVRIVRRCVWGPFVNQPSMTIFTSTRSYRCAQYRFYHEMMLLVVQVTVCGLLVLRVYALYERSKTLLWLVLTIGGILLSVVIWLLASERANDGYIVDGCHIGLTGKTVIERAVTSTASVYHPLCPWLFVMALYISCKSLTVSATNNRLSTIYRIIGLCNLLNIFTFYLTGFPCQFANPFLRGVLASFSSCMSVTLISRLILRLHQFGLKGLMSTTRELSSYVFTSGCDYTGSVSFDHLTSAGSISTAPHPLWLRTPIPTLPRIPGSSSARAGRPPGIAEPHEEAGPPRLAPPSQSCPEGASICEA</sequence>
<keyword evidence="2" id="KW-1133">Transmembrane helix</keyword>
<organism evidence="4 5">
    <name type="scientific">Fistulina hepatica ATCC 64428</name>
    <dbReference type="NCBI Taxonomy" id="1128425"/>
    <lineage>
        <taxon>Eukaryota</taxon>
        <taxon>Fungi</taxon>
        <taxon>Dikarya</taxon>
        <taxon>Basidiomycota</taxon>
        <taxon>Agaricomycotina</taxon>
        <taxon>Agaricomycetes</taxon>
        <taxon>Agaricomycetidae</taxon>
        <taxon>Agaricales</taxon>
        <taxon>Fistulinaceae</taxon>
        <taxon>Fistulina</taxon>
    </lineage>
</organism>
<name>A0A0D7AL57_9AGAR</name>
<evidence type="ECO:0000313" key="4">
    <source>
        <dbReference type="EMBL" id="KIY52036.1"/>
    </source>
</evidence>
<dbReference type="Proteomes" id="UP000054144">
    <property type="component" value="Unassembled WGS sequence"/>
</dbReference>
<feature type="region of interest" description="Disordered" evidence="1">
    <location>
        <begin position="1"/>
        <end position="29"/>
    </location>
</feature>
<keyword evidence="2" id="KW-0812">Transmembrane</keyword>
<evidence type="ECO:0000256" key="1">
    <source>
        <dbReference type="SAM" id="MobiDB-lite"/>
    </source>
</evidence>
<dbReference type="EMBL" id="KN881646">
    <property type="protein sequence ID" value="KIY52036.1"/>
    <property type="molecule type" value="Genomic_DNA"/>
</dbReference>
<feature type="domain" description="DUF6533" evidence="3">
    <location>
        <begin position="139"/>
        <end position="184"/>
    </location>
</feature>
<feature type="transmembrane region" description="Helical" evidence="2">
    <location>
        <begin position="180"/>
        <end position="197"/>
    </location>
</feature>
<evidence type="ECO:0000256" key="2">
    <source>
        <dbReference type="SAM" id="Phobius"/>
    </source>
</evidence>
<protein>
    <recommendedName>
        <fullName evidence="3">DUF6533 domain-containing protein</fullName>
    </recommendedName>
</protein>
<feature type="transmembrane region" description="Helical" evidence="2">
    <location>
        <begin position="381"/>
        <end position="400"/>
    </location>
</feature>